<name>F2NNR6_MARHT</name>
<gene>
    <name evidence="2" type="ordered locus">Marky_0538</name>
</gene>
<feature type="binding site" evidence="1">
    <location>
        <position position="53"/>
    </location>
    <ligand>
        <name>Mg(2+)</name>
        <dbReference type="ChEBI" id="CHEBI:18420"/>
        <label>1</label>
    </ligand>
</feature>
<dbReference type="Pfam" id="PF03747">
    <property type="entry name" value="ADP_ribosyl_GH"/>
    <property type="match status" value="1"/>
</dbReference>
<dbReference type="KEGG" id="mhd:Marky_0538"/>
<proteinExistence type="predicted"/>
<feature type="binding site" evidence="1">
    <location>
        <position position="54"/>
    </location>
    <ligand>
        <name>Mg(2+)</name>
        <dbReference type="ChEBI" id="CHEBI:18420"/>
        <label>1</label>
    </ligand>
</feature>
<dbReference type="GO" id="GO:0046872">
    <property type="term" value="F:metal ion binding"/>
    <property type="evidence" value="ECO:0007669"/>
    <property type="project" value="UniProtKB-KW"/>
</dbReference>
<evidence type="ECO:0000256" key="1">
    <source>
        <dbReference type="PIRSR" id="PIRSR605502-1"/>
    </source>
</evidence>
<dbReference type="Proteomes" id="UP000007030">
    <property type="component" value="Chromosome"/>
</dbReference>
<dbReference type="InterPro" id="IPR050792">
    <property type="entry name" value="ADP-ribosylglycohydrolase"/>
</dbReference>
<dbReference type="Gene3D" id="1.10.4080.10">
    <property type="entry name" value="ADP-ribosylation/Crystallin J1"/>
    <property type="match status" value="1"/>
</dbReference>
<dbReference type="STRING" id="869210.Marky_0538"/>
<evidence type="ECO:0000313" key="3">
    <source>
        <dbReference type="Proteomes" id="UP000007030"/>
    </source>
</evidence>
<feature type="binding site" evidence="1">
    <location>
        <position position="52"/>
    </location>
    <ligand>
        <name>Mg(2+)</name>
        <dbReference type="ChEBI" id="CHEBI:18420"/>
        <label>1</label>
    </ligand>
</feature>
<feature type="binding site" evidence="1">
    <location>
        <position position="262"/>
    </location>
    <ligand>
        <name>Mg(2+)</name>
        <dbReference type="ChEBI" id="CHEBI:18420"/>
        <label>1</label>
    </ligand>
</feature>
<organism evidence="2 3">
    <name type="scientific">Marinithermus hydrothermalis (strain DSM 14884 / JCM 11576 / T1)</name>
    <dbReference type="NCBI Taxonomy" id="869210"/>
    <lineage>
        <taxon>Bacteria</taxon>
        <taxon>Thermotogati</taxon>
        <taxon>Deinococcota</taxon>
        <taxon>Deinococci</taxon>
        <taxon>Thermales</taxon>
        <taxon>Thermaceae</taxon>
        <taxon>Marinithermus</taxon>
    </lineage>
</organism>
<dbReference type="eggNOG" id="COG1397">
    <property type="taxonomic scope" value="Bacteria"/>
</dbReference>
<dbReference type="InterPro" id="IPR036705">
    <property type="entry name" value="Ribosyl_crysJ1_sf"/>
</dbReference>
<comment type="cofactor">
    <cofactor evidence="1">
        <name>Mg(2+)</name>
        <dbReference type="ChEBI" id="CHEBI:18420"/>
    </cofactor>
    <text evidence="1">Binds 2 magnesium ions per subunit.</text>
</comment>
<reference evidence="2 3" key="1">
    <citation type="journal article" date="2012" name="Stand. Genomic Sci.">
        <title>Complete genome sequence of the aerobic, heterotroph Marinithermus hydrothermalis type strain (T1(T)) from a deep-sea hydrothermal vent chimney.</title>
        <authorList>
            <person name="Copeland A."/>
            <person name="Gu W."/>
            <person name="Yasawong M."/>
            <person name="Lapidus A."/>
            <person name="Lucas S."/>
            <person name="Deshpande S."/>
            <person name="Pagani I."/>
            <person name="Tapia R."/>
            <person name="Cheng J.F."/>
            <person name="Goodwin L.A."/>
            <person name="Pitluck S."/>
            <person name="Liolios K."/>
            <person name="Ivanova N."/>
            <person name="Mavromatis K."/>
            <person name="Mikhailova N."/>
            <person name="Pati A."/>
            <person name="Chen A."/>
            <person name="Palaniappan K."/>
            <person name="Land M."/>
            <person name="Pan C."/>
            <person name="Brambilla E.M."/>
            <person name="Rohde M."/>
            <person name="Tindall B.J."/>
            <person name="Sikorski J."/>
            <person name="Goker M."/>
            <person name="Detter J.C."/>
            <person name="Bristow J."/>
            <person name="Eisen J.A."/>
            <person name="Markowitz V."/>
            <person name="Hugenholtz P."/>
            <person name="Kyrpides N.C."/>
            <person name="Klenk H.P."/>
            <person name="Woyke T."/>
        </authorList>
    </citation>
    <scope>NUCLEOTIDE SEQUENCE [LARGE SCALE GENOMIC DNA]</scope>
    <source>
        <strain evidence="3">DSM 14884 / JCM 11576 / T1</strain>
    </source>
</reference>
<feature type="binding site" evidence="1">
    <location>
        <position position="260"/>
    </location>
    <ligand>
        <name>Mg(2+)</name>
        <dbReference type="ChEBI" id="CHEBI:18420"/>
        <label>1</label>
    </ligand>
</feature>
<dbReference type="SUPFAM" id="SSF101478">
    <property type="entry name" value="ADP-ribosylglycohydrolase"/>
    <property type="match status" value="1"/>
</dbReference>
<dbReference type="InterPro" id="IPR005502">
    <property type="entry name" value="Ribosyl_crysJ1"/>
</dbReference>
<dbReference type="PANTHER" id="PTHR16222">
    <property type="entry name" value="ADP-RIBOSYLGLYCOHYDROLASE"/>
    <property type="match status" value="1"/>
</dbReference>
<evidence type="ECO:0000313" key="2">
    <source>
        <dbReference type="EMBL" id="AEB11290.1"/>
    </source>
</evidence>
<keyword evidence="1" id="KW-0460">Magnesium</keyword>
<accession>F2NNR6</accession>
<dbReference type="RefSeq" id="WP_013703343.1">
    <property type="nucleotide sequence ID" value="NC_015387.1"/>
</dbReference>
<feature type="binding site" evidence="1">
    <location>
        <position position="263"/>
    </location>
    <ligand>
        <name>Mg(2+)</name>
        <dbReference type="ChEBI" id="CHEBI:18420"/>
        <label>1</label>
    </ligand>
</feature>
<keyword evidence="3" id="KW-1185">Reference proteome</keyword>
<sequence length="312" mass="33916">MQPQERYRGALLGLAVGDALGAAVEFSSPGSFPPLEDLVGGGPHDLNPGEWTDDTAMALCLAESLVEVGGFDPKDQLRRYLRWYREGHWSPKGYCFDIGGTTREALECFAATGEPYPGPTHEFSAGNGSLMRLAPVALAYAARPEEALKYAALSSRTTHGARAAVDACRYFAGLLVGAVRGEEKARLLEPGYAPVPEAWVREPLHPEVAEVAQGSFQKKEPPQIRASGYVVRTLEAALWAFAEARDFREGALLAANLGEDADTVAAVYGQIAGAYYGEEGIPQAWRQKLYAREAIERLADRLYALSWERLDP</sequence>
<dbReference type="OrthoDB" id="9798107at2"/>
<dbReference type="HOGENOM" id="CLU_024566_8_2_0"/>
<protein>
    <submittedName>
        <fullName evidence="2">ADP-ribosylation/Crystallin J1</fullName>
    </submittedName>
</protein>
<dbReference type="EMBL" id="CP002630">
    <property type="protein sequence ID" value="AEB11290.1"/>
    <property type="molecule type" value="Genomic_DNA"/>
</dbReference>
<keyword evidence="1" id="KW-0479">Metal-binding</keyword>
<dbReference type="AlphaFoldDB" id="F2NNR6"/>
<dbReference type="PANTHER" id="PTHR16222:SF12">
    <property type="entry name" value="ADP-RIBOSYLGLYCOHYDROLASE-RELATED"/>
    <property type="match status" value="1"/>
</dbReference>